<reference evidence="2 3" key="1">
    <citation type="journal article" date="2017" name="Antonie Van Leeuwenhoek">
        <title>Phylogenomic resolution of the bacterial genus Pantoea and its relationship with Erwinia and Tatumella.</title>
        <authorList>
            <person name="Palmer M."/>
            <person name="Steenkamp E.T."/>
            <person name="Coetzee M.P."/>
            <person name="Chan W.Y."/>
            <person name="van Zyl E."/>
            <person name="De Maayer P."/>
            <person name="Coutinho T.A."/>
            <person name="Blom J."/>
            <person name="Smits T.H."/>
            <person name="Duffy B."/>
            <person name="Venter S.N."/>
        </authorList>
    </citation>
    <scope>NUCLEOTIDE SEQUENCE [LARGE SCALE GENOMIC DNA]</scope>
    <source>
        <strain evidence="2 3">LMG 2657</strain>
    </source>
</reference>
<comment type="caution">
    <text evidence="2">The sequence shown here is derived from an EMBL/GenBank/DDBJ whole genome shotgun (WGS) entry which is preliminary data.</text>
</comment>
<evidence type="ECO:0000313" key="3">
    <source>
        <dbReference type="Proteomes" id="UP000193749"/>
    </source>
</evidence>
<evidence type="ECO:0000313" key="2">
    <source>
        <dbReference type="EMBL" id="ORM89816.1"/>
    </source>
</evidence>
<sequence>MGPSIPAVWEIIGKVTSGFTLLALIIVVILYIYKINSEARSKILKSSTGEDQIKLIQTLSEIYDIPVKGLSQRQQYSIVMEQLKQRKQKYLLKITSLAAFMVMFFVATIVSIYKYNTTSSQPAPTPIKQEKQALAYSDTVSINIGNTPIIKPAPENAKALPQKSTATVTKTLVEPKTIDEYITAIKSSKDPVLRSALRSKARVLLAPQFDFGEIHIKTDKQYDKVIATYKFINYDPVKNVLKFHQNYQSFTENFDNLYVEIEGDVSIELNKVLYIDKLENDVFSISCNSKKYSTCVSYNIERGSCPSWVKSSFPQCLAETTHNLDVPFYIFYDDSGAGKLQKLHSALRTEIEDISGLTLK</sequence>
<gene>
    <name evidence="2" type="ORF">HA50_24775</name>
</gene>
<name>A0A1X1ELQ4_PANCY</name>
<protein>
    <submittedName>
        <fullName evidence="2">Uncharacterized protein</fullName>
    </submittedName>
</protein>
<keyword evidence="1" id="KW-1133">Transmembrane helix</keyword>
<organism evidence="2 3">
    <name type="scientific">Pantoea cypripedii</name>
    <name type="common">Pectobacterium cypripedii</name>
    <name type="synonym">Erwinia cypripedii</name>
    <dbReference type="NCBI Taxonomy" id="55209"/>
    <lineage>
        <taxon>Bacteria</taxon>
        <taxon>Pseudomonadati</taxon>
        <taxon>Pseudomonadota</taxon>
        <taxon>Gammaproteobacteria</taxon>
        <taxon>Enterobacterales</taxon>
        <taxon>Erwiniaceae</taxon>
        <taxon>Pantoea</taxon>
    </lineage>
</organism>
<accession>A0A1X1ELQ4</accession>
<dbReference type="EMBL" id="MLJI01000002">
    <property type="protein sequence ID" value="ORM89816.1"/>
    <property type="molecule type" value="Genomic_DNA"/>
</dbReference>
<keyword evidence="1" id="KW-0812">Transmembrane</keyword>
<dbReference type="AlphaFoldDB" id="A0A1X1ELQ4"/>
<proteinExistence type="predicted"/>
<keyword evidence="1" id="KW-0472">Membrane</keyword>
<keyword evidence="3" id="KW-1185">Reference proteome</keyword>
<feature type="transmembrane region" description="Helical" evidence="1">
    <location>
        <begin position="12"/>
        <end position="33"/>
    </location>
</feature>
<evidence type="ECO:0000256" key="1">
    <source>
        <dbReference type="SAM" id="Phobius"/>
    </source>
</evidence>
<dbReference type="Proteomes" id="UP000193749">
    <property type="component" value="Unassembled WGS sequence"/>
</dbReference>
<feature type="transmembrane region" description="Helical" evidence="1">
    <location>
        <begin position="90"/>
        <end position="113"/>
    </location>
</feature>